<dbReference type="EC" id="6.3.2.9" evidence="5 17"/>
<dbReference type="PANTHER" id="PTHR43692">
    <property type="entry name" value="UDP-N-ACETYLMURAMOYLALANINE--D-GLUTAMATE LIGASE"/>
    <property type="match status" value="1"/>
</dbReference>
<dbReference type="NCBIfam" id="TIGR01087">
    <property type="entry name" value="murD"/>
    <property type="match status" value="1"/>
</dbReference>
<keyword evidence="13 17" id="KW-0961">Cell wall biogenesis/degradation</keyword>
<dbReference type="InterPro" id="IPR013221">
    <property type="entry name" value="Mur_ligase_cen"/>
</dbReference>
<keyword evidence="8 17" id="KW-0436">Ligase</keyword>
<evidence type="ECO:0000256" key="3">
    <source>
        <dbReference type="ARBA" id="ARBA00004752"/>
    </source>
</evidence>
<dbReference type="InterPro" id="IPR036615">
    <property type="entry name" value="Mur_ligase_C_dom_sf"/>
</dbReference>
<dbReference type="Pfam" id="PF02875">
    <property type="entry name" value="Mur_ligase_C"/>
    <property type="match status" value="1"/>
</dbReference>
<comment type="function">
    <text evidence="1 17 18">Cell wall formation. Catalyzes the addition of glutamate to the nucleotide precursor UDP-N-acetylmuramoyl-L-alanine (UMA).</text>
</comment>
<keyword evidence="17 18" id="KW-0132">Cell division</keyword>
<keyword evidence="10 17" id="KW-0067">ATP-binding</keyword>
<evidence type="ECO:0000313" key="21">
    <source>
        <dbReference type="EMBL" id="MBP2057807.1"/>
    </source>
</evidence>
<sequence>MKQIKTYENKNILILGLGKSGFAVAKLLLKLGARITLNDKKDLSSDKKASELEELGIRVISGYHPVEIFDNENFDYLVKNPGIPYENPMVQKAQTMNIPVITEPEIALAVSEAPYVCVTGSNGKTTTVMLTQQIMDHYLASKGHHAYAVGNIGVPISEVVEKATADDLLVVEMSSFQLLGVTDIKPKVAAIVDIYNNVHLDYHKTFENYVNAKLRITQSQDESDYLIANYDQKDILAKEKIKTKAKIITFSETDTAADYFIGKQYLESHTDHKIMKIDDIKIPGIHNQQNSLVAIAIAKIMGANDDDIQTVLSSFAGAKHRLQYVMTYESRKIYNDSKSTNIEAASVAIPSFNQPEVLIAGGLDRGFTFDDLVPLFKDHVKSIVLYGETRYLLADAARKAGIKDIVIVNTLQEAVPRAYELTSPGDVLLFSPACASWDQFNTFEQRGDFFVQFVKELKTK</sequence>
<evidence type="ECO:0000256" key="5">
    <source>
        <dbReference type="ARBA" id="ARBA00012212"/>
    </source>
</evidence>
<gene>
    <name evidence="17" type="primary">murD</name>
    <name evidence="21" type="ORF">J2Z60_000979</name>
</gene>
<comment type="similarity">
    <text evidence="4 17">Belongs to the MurCDEF family.</text>
</comment>
<protein>
    <recommendedName>
        <fullName evidence="6 17">UDP-N-acetylmuramoylalanine--D-glutamate ligase</fullName>
        <ecNumber evidence="5 17">6.3.2.9</ecNumber>
    </recommendedName>
    <alternativeName>
        <fullName evidence="15 17">D-glutamic acid-adding enzyme</fullName>
    </alternativeName>
    <alternativeName>
        <fullName evidence="14 17">UDP-N-acetylmuramoyl-L-alanyl-D-glutamate synthetase</fullName>
    </alternativeName>
</protein>
<evidence type="ECO:0000259" key="19">
    <source>
        <dbReference type="Pfam" id="PF02875"/>
    </source>
</evidence>
<comment type="catalytic activity">
    <reaction evidence="16 17 18">
        <text>UDP-N-acetyl-alpha-D-muramoyl-L-alanine + D-glutamate + ATP = UDP-N-acetyl-alpha-D-muramoyl-L-alanyl-D-glutamate + ADP + phosphate + H(+)</text>
        <dbReference type="Rhea" id="RHEA:16429"/>
        <dbReference type="ChEBI" id="CHEBI:15378"/>
        <dbReference type="ChEBI" id="CHEBI:29986"/>
        <dbReference type="ChEBI" id="CHEBI:30616"/>
        <dbReference type="ChEBI" id="CHEBI:43474"/>
        <dbReference type="ChEBI" id="CHEBI:83898"/>
        <dbReference type="ChEBI" id="CHEBI:83900"/>
        <dbReference type="ChEBI" id="CHEBI:456216"/>
        <dbReference type="EC" id="6.3.2.9"/>
    </reaction>
</comment>
<evidence type="ECO:0000256" key="10">
    <source>
        <dbReference type="ARBA" id="ARBA00022840"/>
    </source>
</evidence>
<evidence type="ECO:0000256" key="8">
    <source>
        <dbReference type="ARBA" id="ARBA00022598"/>
    </source>
</evidence>
<keyword evidence="11 17" id="KW-0133">Cell shape</keyword>
<evidence type="ECO:0000256" key="18">
    <source>
        <dbReference type="RuleBase" id="RU003664"/>
    </source>
</evidence>
<dbReference type="EMBL" id="JAGGLU010000004">
    <property type="protein sequence ID" value="MBP2057807.1"/>
    <property type="molecule type" value="Genomic_DNA"/>
</dbReference>
<evidence type="ECO:0000256" key="7">
    <source>
        <dbReference type="ARBA" id="ARBA00022490"/>
    </source>
</evidence>
<keyword evidence="22" id="KW-1185">Reference proteome</keyword>
<keyword evidence="12 17" id="KW-0573">Peptidoglycan synthesis</keyword>
<dbReference type="Gene3D" id="3.40.1190.10">
    <property type="entry name" value="Mur-like, catalytic domain"/>
    <property type="match status" value="1"/>
</dbReference>
<evidence type="ECO:0000256" key="2">
    <source>
        <dbReference type="ARBA" id="ARBA00004496"/>
    </source>
</evidence>
<reference evidence="21 22" key="1">
    <citation type="submission" date="2021-03" db="EMBL/GenBank/DDBJ databases">
        <title>Genomic Encyclopedia of Type Strains, Phase IV (KMG-IV): sequencing the most valuable type-strain genomes for metagenomic binning, comparative biology and taxonomic classification.</title>
        <authorList>
            <person name="Goeker M."/>
        </authorList>
    </citation>
    <scope>NUCLEOTIDE SEQUENCE [LARGE SCALE GENOMIC DNA]</scope>
    <source>
        <strain evidence="21 22">DSM 101872</strain>
    </source>
</reference>
<proteinExistence type="inferred from homology"/>
<dbReference type="InterPro" id="IPR036565">
    <property type="entry name" value="Mur-like_cat_sf"/>
</dbReference>
<dbReference type="SUPFAM" id="SSF53623">
    <property type="entry name" value="MurD-like peptide ligases, catalytic domain"/>
    <property type="match status" value="1"/>
</dbReference>
<comment type="pathway">
    <text evidence="3 17 18">Cell wall biogenesis; peptidoglycan biosynthesis.</text>
</comment>
<dbReference type="RefSeq" id="WP_209686545.1">
    <property type="nucleotide sequence ID" value="NZ_JAGGLU010000004.1"/>
</dbReference>
<comment type="subcellular location">
    <subcellularLocation>
        <location evidence="2 17 18">Cytoplasm</location>
    </subcellularLocation>
</comment>
<evidence type="ECO:0000256" key="11">
    <source>
        <dbReference type="ARBA" id="ARBA00022960"/>
    </source>
</evidence>
<dbReference type="Pfam" id="PF08245">
    <property type="entry name" value="Mur_ligase_M"/>
    <property type="match status" value="1"/>
</dbReference>
<keyword evidence="17 18" id="KW-0131">Cell cycle</keyword>
<dbReference type="Gene3D" id="3.40.50.720">
    <property type="entry name" value="NAD(P)-binding Rossmann-like Domain"/>
    <property type="match status" value="1"/>
</dbReference>
<keyword evidence="9 17" id="KW-0547">Nucleotide-binding</keyword>
<dbReference type="PANTHER" id="PTHR43692:SF1">
    <property type="entry name" value="UDP-N-ACETYLMURAMOYLALANINE--D-GLUTAMATE LIGASE"/>
    <property type="match status" value="1"/>
</dbReference>
<feature type="domain" description="Mur ligase central" evidence="20">
    <location>
        <begin position="118"/>
        <end position="298"/>
    </location>
</feature>
<evidence type="ECO:0000256" key="12">
    <source>
        <dbReference type="ARBA" id="ARBA00022984"/>
    </source>
</evidence>
<evidence type="ECO:0000256" key="9">
    <source>
        <dbReference type="ARBA" id="ARBA00022741"/>
    </source>
</evidence>
<accession>A0ABS4MDN6</accession>
<keyword evidence="7 17" id="KW-0963">Cytoplasm</keyword>
<evidence type="ECO:0000313" key="22">
    <source>
        <dbReference type="Proteomes" id="UP001519292"/>
    </source>
</evidence>
<feature type="binding site" evidence="17">
    <location>
        <begin position="120"/>
        <end position="126"/>
    </location>
    <ligand>
        <name>ATP</name>
        <dbReference type="ChEBI" id="CHEBI:30616"/>
    </ligand>
</feature>
<evidence type="ECO:0000256" key="15">
    <source>
        <dbReference type="ARBA" id="ARBA00032324"/>
    </source>
</evidence>
<evidence type="ECO:0000256" key="1">
    <source>
        <dbReference type="ARBA" id="ARBA00002734"/>
    </source>
</evidence>
<evidence type="ECO:0000256" key="16">
    <source>
        <dbReference type="ARBA" id="ARBA00047632"/>
    </source>
</evidence>
<evidence type="ECO:0000256" key="6">
    <source>
        <dbReference type="ARBA" id="ARBA00015655"/>
    </source>
</evidence>
<evidence type="ECO:0000256" key="14">
    <source>
        <dbReference type="ARBA" id="ARBA00030398"/>
    </source>
</evidence>
<dbReference type="SUPFAM" id="SSF53244">
    <property type="entry name" value="MurD-like peptide ligases, peptide-binding domain"/>
    <property type="match status" value="1"/>
</dbReference>
<dbReference type="Proteomes" id="UP001519292">
    <property type="component" value="Unassembled WGS sequence"/>
</dbReference>
<feature type="domain" description="Mur ligase C-terminal" evidence="19">
    <location>
        <begin position="320"/>
        <end position="434"/>
    </location>
</feature>
<dbReference type="GO" id="GO:0008764">
    <property type="term" value="F:UDP-N-acetylmuramoylalanine-D-glutamate ligase activity"/>
    <property type="evidence" value="ECO:0007669"/>
    <property type="project" value="UniProtKB-EC"/>
</dbReference>
<dbReference type="Gene3D" id="3.90.190.20">
    <property type="entry name" value="Mur ligase, C-terminal domain"/>
    <property type="match status" value="1"/>
</dbReference>
<organism evidence="21 22">
    <name type="scientific">Lactobacillus colini</name>
    <dbReference type="NCBI Taxonomy" id="1819254"/>
    <lineage>
        <taxon>Bacteria</taxon>
        <taxon>Bacillati</taxon>
        <taxon>Bacillota</taxon>
        <taxon>Bacilli</taxon>
        <taxon>Lactobacillales</taxon>
        <taxon>Lactobacillaceae</taxon>
        <taxon>Lactobacillus</taxon>
    </lineage>
</organism>
<evidence type="ECO:0000256" key="4">
    <source>
        <dbReference type="ARBA" id="ARBA00010416"/>
    </source>
</evidence>
<evidence type="ECO:0000256" key="13">
    <source>
        <dbReference type="ARBA" id="ARBA00023316"/>
    </source>
</evidence>
<dbReference type="SUPFAM" id="SSF51984">
    <property type="entry name" value="MurCD N-terminal domain"/>
    <property type="match status" value="1"/>
</dbReference>
<evidence type="ECO:0000256" key="17">
    <source>
        <dbReference type="HAMAP-Rule" id="MF_00639"/>
    </source>
</evidence>
<dbReference type="Pfam" id="PF21799">
    <property type="entry name" value="MurD-like_N"/>
    <property type="match status" value="1"/>
</dbReference>
<name>A0ABS4MDN6_9LACO</name>
<evidence type="ECO:0000259" key="20">
    <source>
        <dbReference type="Pfam" id="PF08245"/>
    </source>
</evidence>
<dbReference type="HAMAP" id="MF_00639">
    <property type="entry name" value="MurD"/>
    <property type="match status" value="1"/>
</dbReference>
<dbReference type="InterPro" id="IPR005762">
    <property type="entry name" value="MurD"/>
</dbReference>
<dbReference type="InterPro" id="IPR004101">
    <property type="entry name" value="Mur_ligase_C"/>
</dbReference>
<comment type="caution">
    <text evidence="21">The sequence shown here is derived from an EMBL/GenBank/DDBJ whole genome shotgun (WGS) entry which is preliminary data.</text>
</comment>